<organism evidence="2 3">
    <name type="scientific">Posidoniimonas corsicana</name>
    <dbReference type="NCBI Taxonomy" id="1938618"/>
    <lineage>
        <taxon>Bacteria</taxon>
        <taxon>Pseudomonadati</taxon>
        <taxon>Planctomycetota</taxon>
        <taxon>Planctomycetia</taxon>
        <taxon>Pirellulales</taxon>
        <taxon>Lacipirellulaceae</taxon>
        <taxon>Posidoniimonas</taxon>
    </lineage>
</organism>
<keyword evidence="3" id="KW-1185">Reference proteome</keyword>
<dbReference type="EMBL" id="SIHJ01000004">
    <property type="protein sequence ID" value="TWT31110.1"/>
    <property type="molecule type" value="Genomic_DNA"/>
</dbReference>
<sequence>MLKQNPAPAVEKESGDVYGFEVWAPKREQDVGPDNSATRERIAELEAELTKLRGELRDQTADVFVFRCVPESKVFVYADCLSNAIDTLKRRMAKSYGNAWAMDSQTVQRMPLHDAARESPGNLIYSFGELERSRIVRDVTQSKERWQRLPNQGTYRRLLLDVEDYERRQRANAK</sequence>
<feature type="coiled-coil region" evidence="1">
    <location>
        <begin position="35"/>
        <end position="62"/>
    </location>
</feature>
<comment type="caution">
    <text evidence="2">The sequence shown here is derived from an EMBL/GenBank/DDBJ whole genome shotgun (WGS) entry which is preliminary data.</text>
</comment>
<dbReference type="AlphaFoldDB" id="A0A5C5UZR2"/>
<proteinExistence type="predicted"/>
<name>A0A5C5UZR2_9BACT</name>
<dbReference type="Proteomes" id="UP000316714">
    <property type="component" value="Unassembled WGS sequence"/>
</dbReference>
<reference evidence="2 3" key="1">
    <citation type="submission" date="2019-02" db="EMBL/GenBank/DDBJ databases">
        <title>Deep-cultivation of Planctomycetes and their phenomic and genomic characterization uncovers novel biology.</title>
        <authorList>
            <person name="Wiegand S."/>
            <person name="Jogler M."/>
            <person name="Boedeker C."/>
            <person name="Pinto D."/>
            <person name="Vollmers J."/>
            <person name="Rivas-Marin E."/>
            <person name="Kohn T."/>
            <person name="Peeters S.H."/>
            <person name="Heuer A."/>
            <person name="Rast P."/>
            <person name="Oberbeckmann S."/>
            <person name="Bunk B."/>
            <person name="Jeske O."/>
            <person name="Meyerdierks A."/>
            <person name="Storesund J.E."/>
            <person name="Kallscheuer N."/>
            <person name="Luecker S."/>
            <person name="Lage O.M."/>
            <person name="Pohl T."/>
            <person name="Merkel B.J."/>
            <person name="Hornburger P."/>
            <person name="Mueller R.-W."/>
            <person name="Bruemmer F."/>
            <person name="Labrenz M."/>
            <person name="Spormann A.M."/>
            <person name="Op Den Camp H."/>
            <person name="Overmann J."/>
            <person name="Amann R."/>
            <person name="Jetten M.S.M."/>
            <person name="Mascher T."/>
            <person name="Medema M.H."/>
            <person name="Devos D.P."/>
            <person name="Kaster A.-K."/>
            <person name="Ovreas L."/>
            <person name="Rohde M."/>
            <person name="Galperin M.Y."/>
            <person name="Jogler C."/>
        </authorList>
    </citation>
    <scope>NUCLEOTIDE SEQUENCE [LARGE SCALE GENOMIC DNA]</scope>
    <source>
        <strain evidence="2 3">KOR34</strain>
    </source>
</reference>
<evidence type="ECO:0000313" key="2">
    <source>
        <dbReference type="EMBL" id="TWT31110.1"/>
    </source>
</evidence>
<evidence type="ECO:0000313" key="3">
    <source>
        <dbReference type="Proteomes" id="UP000316714"/>
    </source>
</evidence>
<gene>
    <name evidence="2" type="ORF">KOR34_44840</name>
</gene>
<evidence type="ECO:0000256" key="1">
    <source>
        <dbReference type="SAM" id="Coils"/>
    </source>
</evidence>
<keyword evidence="1" id="KW-0175">Coiled coil</keyword>
<dbReference type="RefSeq" id="WP_146568301.1">
    <property type="nucleotide sequence ID" value="NZ_SIHJ01000004.1"/>
</dbReference>
<accession>A0A5C5UZR2</accession>
<protein>
    <submittedName>
        <fullName evidence="2">Uncharacterized protein</fullName>
    </submittedName>
</protein>